<name>A0ABQ9E5V8_TEGGR</name>
<feature type="compositionally biased region" description="Polar residues" evidence="1">
    <location>
        <begin position="72"/>
        <end position="85"/>
    </location>
</feature>
<comment type="caution">
    <text evidence="2">The sequence shown here is derived from an EMBL/GenBank/DDBJ whole genome shotgun (WGS) entry which is preliminary data.</text>
</comment>
<reference evidence="2 3" key="1">
    <citation type="submission" date="2022-12" db="EMBL/GenBank/DDBJ databases">
        <title>Chromosome-level genome of Tegillarca granosa.</title>
        <authorList>
            <person name="Kim J."/>
        </authorList>
    </citation>
    <scope>NUCLEOTIDE SEQUENCE [LARGE SCALE GENOMIC DNA]</scope>
    <source>
        <strain evidence="2">Teg-2019</strain>
        <tissue evidence="2">Adductor muscle</tissue>
    </source>
</reference>
<feature type="compositionally biased region" description="Low complexity" evidence="1">
    <location>
        <begin position="267"/>
        <end position="279"/>
    </location>
</feature>
<feature type="compositionally biased region" description="Acidic residues" evidence="1">
    <location>
        <begin position="12"/>
        <end position="38"/>
    </location>
</feature>
<proteinExistence type="predicted"/>
<feature type="region of interest" description="Disordered" evidence="1">
    <location>
        <begin position="1"/>
        <end position="99"/>
    </location>
</feature>
<dbReference type="Proteomes" id="UP001217089">
    <property type="component" value="Unassembled WGS sequence"/>
</dbReference>
<sequence length="331" mass="35508">MSKRSGRTQWDYPDEEEEEEEMEDNEQESEKDDMETESSEQSQTPVISGEERNGLPSTTEPNGLTNFPELEQVTSTTSLSKVTADTTSVSQTQSSSVLPVIPAKSVVQSELQVYIPAHDPRDIESALNFIIGADTPVASGEPPPPGTGLDMLLIAPPPPPPPIEEYPAPQNNELDTQKNGLNQMYSESSAVDKSEAIITRLPVVNITRPPQIVSSSASVDGSGYSANISSAISYDGQSDGVTSQSVPFVTSSTSDPVTGIIHSKPVTASSSTTEAIATTQDTGHHDKKKKKKDKDKDKSISSASLTLKKKNVSSLVQKWQKIVMKGVCSMV</sequence>
<evidence type="ECO:0000313" key="3">
    <source>
        <dbReference type="Proteomes" id="UP001217089"/>
    </source>
</evidence>
<organism evidence="2 3">
    <name type="scientific">Tegillarca granosa</name>
    <name type="common">Malaysian cockle</name>
    <name type="synonym">Anadara granosa</name>
    <dbReference type="NCBI Taxonomy" id="220873"/>
    <lineage>
        <taxon>Eukaryota</taxon>
        <taxon>Metazoa</taxon>
        <taxon>Spiralia</taxon>
        <taxon>Lophotrochozoa</taxon>
        <taxon>Mollusca</taxon>
        <taxon>Bivalvia</taxon>
        <taxon>Autobranchia</taxon>
        <taxon>Pteriomorphia</taxon>
        <taxon>Arcoida</taxon>
        <taxon>Arcoidea</taxon>
        <taxon>Arcidae</taxon>
        <taxon>Tegillarca</taxon>
    </lineage>
</organism>
<dbReference type="EMBL" id="JARBDR010000921">
    <property type="protein sequence ID" value="KAJ8298932.1"/>
    <property type="molecule type" value="Genomic_DNA"/>
</dbReference>
<feature type="region of interest" description="Disordered" evidence="1">
    <location>
        <begin position="249"/>
        <end position="302"/>
    </location>
</feature>
<gene>
    <name evidence="2" type="ORF">KUTeg_022992</name>
</gene>
<feature type="compositionally biased region" description="Polar residues" evidence="1">
    <location>
        <begin position="55"/>
        <end position="65"/>
    </location>
</feature>
<evidence type="ECO:0000256" key="1">
    <source>
        <dbReference type="SAM" id="MobiDB-lite"/>
    </source>
</evidence>
<accession>A0ABQ9E5V8</accession>
<feature type="compositionally biased region" description="Low complexity" evidence="1">
    <location>
        <begin position="86"/>
        <end position="97"/>
    </location>
</feature>
<evidence type="ECO:0000313" key="2">
    <source>
        <dbReference type="EMBL" id="KAJ8298932.1"/>
    </source>
</evidence>
<keyword evidence="3" id="KW-1185">Reference proteome</keyword>
<protein>
    <submittedName>
        <fullName evidence="2">Uncharacterized protein</fullName>
    </submittedName>
</protein>